<dbReference type="GeneID" id="11494895"/>
<dbReference type="Pfam" id="PF23646">
    <property type="entry name" value="IgD2_Trs65"/>
    <property type="match status" value="1"/>
</dbReference>
<dbReference type="InterPro" id="IPR055425">
    <property type="entry name" value="IgD1_Trs65"/>
</dbReference>
<dbReference type="GO" id="GO:0065003">
    <property type="term" value="P:protein-containing complex assembly"/>
    <property type="evidence" value="ECO:0007669"/>
    <property type="project" value="EnsemblFungi"/>
</dbReference>
<dbReference type="OrthoDB" id="4048430at2759"/>
<evidence type="ECO:0000259" key="3">
    <source>
        <dbReference type="Pfam" id="PF23646"/>
    </source>
</evidence>
<dbReference type="InterPro" id="IPR055420">
    <property type="entry name" value="IgD3_Trs65"/>
</dbReference>
<dbReference type="OMA" id="VMNNGYN"/>
<evidence type="ECO:0000259" key="1">
    <source>
        <dbReference type="Pfam" id="PF12735"/>
    </source>
</evidence>
<feature type="domain" description="Trafficking protein particle complex II-specific subunit 65 IgD1" evidence="2">
    <location>
        <begin position="4"/>
        <end position="206"/>
    </location>
</feature>
<evidence type="ECO:0000313" key="4">
    <source>
        <dbReference type="EMBL" id="CCD24524.1"/>
    </source>
</evidence>
<keyword evidence="5" id="KW-1185">Reference proteome</keyword>
<organism evidence="4 5">
    <name type="scientific">Naumovozyma dairenensis (strain ATCC 10597 / BCRC 20456 / CBS 421 / NBRC 0211 / NRRL Y-12639)</name>
    <name type="common">Saccharomyces dairenensis</name>
    <dbReference type="NCBI Taxonomy" id="1071378"/>
    <lineage>
        <taxon>Eukaryota</taxon>
        <taxon>Fungi</taxon>
        <taxon>Dikarya</taxon>
        <taxon>Ascomycota</taxon>
        <taxon>Saccharomycotina</taxon>
        <taxon>Saccharomycetes</taxon>
        <taxon>Saccharomycetales</taxon>
        <taxon>Saccharomycetaceae</taxon>
        <taxon>Naumovozyma</taxon>
    </lineage>
</organism>
<dbReference type="RefSeq" id="XP_003669767.1">
    <property type="nucleotide sequence ID" value="XM_003669719.1"/>
</dbReference>
<dbReference type="Proteomes" id="UP000000689">
    <property type="component" value="Chromosome 4"/>
</dbReference>
<name>G0W9R3_NAUDC</name>
<reference evidence="4 5" key="1">
    <citation type="journal article" date="2011" name="Proc. Natl. Acad. Sci. U.S.A.">
        <title>Evolutionary erosion of yeast sex chromosomes by mating-type switching accidents.</title>
        <authorList>
            <person name="Gordon J.L."/>
            <person name="Armisen D."/>
            <person name="Proux-Wera E."/>
            <person name="Oheigeartaigh S.S."/>
            <person name="Byrne K.P."/>
            <person name="Wolfe K.H."/>
        </authorList>
    </citation>
    <scope>NUCLEOTIDE SEQUENCE [LARGE SCALE GENOMIC DNA]</scope>
    <source>
        <strain evidence="5">ATCC 10597 / BCRC 20456 / CBS 421 / NBRC 0211 / NRRL Y-12639</strain>
    </source>
</reference>
<dbReference type="PANTHER" id="PTHR28159">
    <property type="entry name" value="TRAFFICKING PROTEIN PARTICLE COMPLEX II-SPECIFIC SUBUNIT 65"/>
    <property type="match status" value="1"/>
</dbReference>
<dbReference type="AlphaFoldDB" id="G0W9R3"/>
<gene>
    <name evidence="4" type="primary">NDAI0D02100</name>
    <name evidence="4" type="ordered locus">NDAI_0D02100</name>
</gene>
<accession>G0W9R3</accession>
<dbReference type="STRING" id="1071378.G0W9R3"/>
<feature type="domain" description="Trafficking protein particle complex II-specific subunit 65 IgD2" evidence="3">
    <location>
        <begin position="207"/>
        <end position="301"/>
    </location>
</feature>
<dbReference type="InterPro" id="IPR024662">
    <property type="entry name" value="Trs65"/>
</dbReference>
<dbReference type="Pfam" id="PF23645">
    <property type="entry name" value="IgD1_Trs65"/>
    <property type="match status" value="1"/>
</dbReference>
<sequence>MELNIPLDGSIPSANSEAIKTSHSLRKFIIFDENLKVVLRLRKKANVDLSNIVIDSLTVKINGTRVWHSIGDEVFDLILPESTDDELIWEMKSNISTDHMFRSSVVMNNGSSNNIIVVVKYSYKQAAYSENNISQEKNIATENEEELENGILESFEPTYSWHQSKKSNMKNIQEEPAKGTEKLAITGGGKGLVTRNEVVQLQYPIFSLLNMRLRNASIKSQSSILSSLDFQTSNMSMQLADIYFKNQSEFELFFKDVIFELIDQNGQIKLDHISNFEIPFKATLYDSFSICYKLPLIPRSPSSNNTTLPNINGSSTSGFFSSSASSMLLPSTHRVRVTLIYELNLPHERTKIPIMTKWETDVTLKKQPTVPNNSMLTNTQKRFYGVATSSSRFSIQSTTSLVNNKVNNVKFKFINNNLKVLKGEKFTLRLQIINSSSTALNLVVYYNNTVSNNPSTMTTTSAGNMKGTNNFERFPTPGIKLSLEKQIEMRRLNTQSSQGIILLSNDYNIPVIGPQESYFVDLRLIGIMSGYYSNLSGLKILDLNSNEVIEVGMGASVLVQ</sequence>
<evidence type="ECO:0000313" key="5">
    <source>
        <dbReference type="Proteomes" id="UP000000689"/>
    </source>
</evidence>
<dbReference type="PANTHER" id="PTHR28159:SF1">
    <property type="entry name" value="TRAFFICKING PROTEIN PARTICLE COMPLEX II-SPECIFIC SUBUNIT 65"/>
    <property type="match status" value="1"/>
</dbReference>
<feature type="domain" description="Trafficking protein particle complex II-specific subunit 65 IgD3" evidence="1">
    <location>
        <begin position="402"/>
        <end position="551"/>
    </location>
</feature>
<dbReference type="Pfam" id="PF12735">
    <property type="entry name" value="IgD3_Trs65"/>
    <property type="match status" value="1"/>
</dbReference>
<dbReference type="EMBL" id="HE580270">
    <property type="protein sequence ID" value="CCD24524.1"/>
    <property type="molecule type" value="Genomic_DNA"/>
</dbReference>
<dbReference type="InterPro" id="IPR055426">
    <property type="entry name" value="IgD2_Trs65"/>
</dbReference>
<protein>
    <recommendedName>
        <fullName evidence="6">Trafficking protein particle complex II-specific subunit 65</fullName>
    </recommendedName>
</protein>
<dbReference type="HOGENOM" id="CLU_042571_0_0_1"/>
<dbReference type="GO" id="GO:0006891">
    <property type="term" value="P:intra-Golgi vesicle-mediated transport"/>
    <property type="evidence" value="ECO:0007669"/>
    <property type="project" value="EnsemblFungi"/>
</dbReference>
<dbReference type="eggNOG" id="ENOG502QSDT">
    <property type="taxonomic scope" value="Eukaryota"/>
</dbReference>
<evidence type="ECO:0008006" key="6">
    <source>
        <dbReference type="Google" id="ProtNLM"/>
    </source>
</evidence>
<dbReference type="KEGG" id="ndi:NDAI_0D02100"/>
<proteinExistence type="predicted"/>
<dbReference type="GO" id="GO:1990071">
    <property type="term" value="C:TRAPPII protein complex"/>
    <property type="evidence" value="ECO:0007669"/>
    <property type="project" value="EnsemblFungi"/>
</dbReference>
<evidence type="ECO:0000259" key="2">
    <source>
        <dbReference type="Pfam" id="PF23645"/>
    </source>
</evidence>
<dbReference type="GO" id="GO:0005085">
    <property type="term" value="F:guanyl-nucleotide exchange factor activity"/>
    <property type="evidence" value="ECO:0007669"/>
    <property type="project" value="EnsemblFungi"/>
</dbReference>
<dbReference type="GO" id="GO:0005802">
    <property type="term" value="C:trans-Golgi network"/>
    <property type="evidence" value="ECO:0007669"/>
    <property type="project" value="EnsemblFungi"/>
</dbReference>